<protein>
    <submittedName>
        <fullName evidence="1">Uncharacterized protein</fullName>
    </submittedName>
</protein>
<organism evidence="1 2">
    <name type="scientific">Mesorhizobium plurifarium</name>
    <dbReference type="NCBI Taxonomy" id="69974"/>
    <lineage>
        <taxon>Bacteria</taxon>
        <taxon>Pseudomonadati</taxon>
        <taxon>Pseudomonadota</taxon>
        <taxon>Alphaproteobacteria</taxon>
        <taxon>Hyphomicrobiales</taxon>
        <taxon>Phyllobacteriaceae</taxon>
        <taxon>Mesorhizobium</taxon>
    </lineage>
</organism>
<reference evidence="1 2" key="1">
    <citation type="submission" date="2014-08" db="EMBL/GenBank/DDBJ databases">
        <authorList>
            <person name="Moulin Lionel"/>
        </authorList>
    </citation>
    <scope>NUCLEOTIDE SEQUENCE [LARGE SCALE GENOMIC DNA]</scope>
</reference>
<accession>A0A090F8U2</accession>
<evidence type="ECO:0000313" key="1">
    <source>
        <dbReference type="EMBL" id="CDX38106.1"/>
    </source>
</evidence>
<name>A0A090F8U2_MESPL</name>
<sequence length="68" mass="7647">MVRGQALLTARKVNACPKPDNGGKYVGFNTTGRLRRMVGSSEITHCCTLSTLAQPLPMEMRQHWMRQD</sequence>
<proteinExistence type="predicted"/>
<evidence type="ECO:0000313" key="2">
    <source>
        <dbReference type="Proteomes" id="UP000046373"/>
    </source>
</evidence>
<gene>
    <name evidence="1" type="ORF">MPLDJ20_220057</name>
</gene>
<dbReference type="EMBL" id="CCNB01000015">
    <property type="protein sequence ID" value="CDX38106.1"/>
    <property type="molecule type" value="Genomic_DNA"/>
</dbReference>
<dbReference type="Proteomes" id="UP000046373">
    <property type="component" value="Unassembled WGS sequence"/>
</dbReference>
<dbReference type="AlphaFoldDB" id="A0A090F8U2"/>